<evidence type="ECO:0000256" key="1">
    <source>
        <dbReference type="ARBA" id="ARBA00009477"/>
    </source>
</evidence>
<dbReference type="PANTHER" id="PTHR30469:SF15">
    <property type="entry name" value="HLYD FAMILY OF SECRETION PROTEINS"/>
    <property type="match status" value="1"/>
</dbReference>
<keyword evidence="3" id="KW-0732">Signal</keyword>
<accession>A0A1F6SWM9</accession>
<feature type="compositionally biased region" description="Pro residues" evidence="2">
    <location>
        <begin position="229"/>
        <end position="241"/>
    </location>
</feature>
<dbReference type="Pfam" id="PF25989">
    <property type="entry name" value="YknX_C"/>
    <property type="match status" value="1"/>
</dbReference>
<dbReference type="EMBL" id="MFSQ01000150">
    <property type="protein sequence ID" value="OGI37274.1"/>
    <property type="molecule type" value="Genomic_DNA"/>
</dbReference>
<dbReference type="GO" id="GO:0015562">
    <property type="term" value="F:efflux transmembrane transporter activity"/>
    <property type="evidence" value="ECO:0007669"/>
    <property type="project" value="TreeGrafter"/>
</dbReference>
<dbReference type="InterPro" id="IPR058637">
    <property type="entry name" value="YknX-like_C"/>
</dbReference>
<evidence type="ECO:0000259" key="4">
    <source>
        <dbReference type="Pfam" id="PF25989"/>
    </source>
</evidence>
<reference evidence="5 6" key="1">
    <citation type="journal article" date="2016" name="Nat. Commun.">
        <title>Thousands of microbial genomes shed light on interconnected biogeochemical processes in an aquifer system.</title>
        <authorList>
            <person name="Anantharaman K."/>
            <person name="Brown C.T."/>
            <person name="Hug L.A."/>
            <person name="Sharon I."/>
            <person name="Castelle C.J."/>
            <person name="Probst A.J."/>
            <person name="Thomas B.C."/>
            <person name="Singh A."/>
            <person name="Wilkins M.J."/>
            <person name="Karaoz U."/>
            <person name="Brodie E.L."/>
            <person name="Williams K.H."/>
            <person name="Hubbard S.S."/>
            <person name="Banfield J.F."/>
        </authorList>
    </citation>
    <scope>NUCLEOTIDE SEQUENCE [LARGE SCALE GENOMIC DNA]</scope>
</reference>
<evidence type="ECO:0000313" key="5">
    <source>
        <dbReference type="EMBL" id="OGI37274.1"/>
    </source>
</evidence>
<gene>
    <name evidence="5" type="ORF">A2140_04740</name>
</gene>
<feature type="region of interest" description="Disordered" evidence="2">
    <location>
        <begin position="220"/>
        <end position="241"/>
    </location>
</feature>
<evidence type="ECO:0000256" key="2">
    <source>
        <dbReference type="SAM" id="MobiDB-lite"/>
    </source>
</evidence>
<dbReference type="AlphaFoldDB" id="A0A1F6SWM9"/>
<feature type="chain" id="PRO_5009526475" description="YknX-like C-terminal permuted SH3-like domain-containing protein" evidence="3">
    <location>
        <begin position="22"/>
        <end position="241"/>
    </location>
</feature>
<comment type="caution">
    <text evidence="5">The sequence shown here is derived from an EMBL/GenBank/DDBJ whole genome shotgun (WGS) entry which is preliminary data.</text>
</comment>
<evidence type="ECO:0000256" key="3">
    <source>
        <dbReference type="SAM" id="SignalP"/>
    </source>
</evidence>
<name>A0A1F6SWM9_9PROT</name>
<proteinExistence type="inferred from homology"/>
<sequence>MIRSGFIVVVLLSLLTAGCGADNKKRPPSFTNVTTAISTTKDLAVVESAVGMESAVGDALHYDPTSLRAQPYTIRLPFPDHVARQLRPGQSVILEAFGEPGKKAAGRIREIRPALNSTTLTRDVIVTVATRGWRPLGSIRGEVVLGVRRKAVVVPEQAVVLRPAGSVVYRLEGEQAREVKVATGMVREGEIEITEGLAPGVTVVVDGAALLSEGARVQIRTERRTAPDAAPPAAPAPSKAP</sequence>
<dbReference type="Gene3D" id="2.40.420.20">
    <property type="match status" value="1"/>
</dbReference>
<dbReference type="InterPro" id="IPR006143">
    <property type="entry name" value="RND_pump_MFP"/>
</dbReference>
<dbReference type="STRING" id="1817756.A2140_04740"/>
<dbReference type="PROSITE" id="PS51257">
    <property type="entry name" value="PROKAR_LIPOPROTEIN"/>
    <property type="match status" value="1"/>
</dbReference>
<dbReference type="NCBIfam" id="TIGR01730">
    <property type="entry name" value="RND_mfp"/>
    <property type="match status" value="1"/>
</dbReference>
<feature type="signal peptide" evidence="3">
    <location>
        <begin position="1"/>
        <end position="21"/>
    </location>
</feature>
<organism evidence="5 6">
    <name type="scientific">Candidatus Muproteobacteria bacterium RBG_16_62_13</name>
    <dbReference type="NCBI Taxonomy" id="1817756"/>
    <lineage>
        <taxon>Bacteria</taxon>
        <taxon>Pseudomonadati</taxon>
        <taxon>Pseudomonadota</taxon>
        <taxon>Candidatus Muproteobacteria</taxon>
    </lineage>
</organism>
<protein>
    <recommendedName>
        <fullName evidence="4">YknX-like C-terminal permuted SH3-like domain-containing protein</fullName>
    </recommendedName>
</protein>
<feature type="domain" description="YknX-like C-terminal permuted SH3-like" evidence="4">
    <location>
        <begin position="152"/>
        <end position="218"/>
    </location>
</feature>
<dbReference type="GO" id="GO:1990281">
    <property type="term" value="C:efflux pump complex"/>
    <property type="evidence" value="ECO:0007669"/>
    <property type="project" value="TreeGrafter"/>
</dbReference>
<evidence type="ECO:0000313" key="6">
    <source>
        <dbReference type="Proteomes" id="UP000178379"/>
    </source>
</evidence>
<dbReference type="PANTHER" id="PTHR30469">
    <property type="entry name" value="MULTIDRUG RESISTANCE PROTEIN MDTA"/>
    <property type="match status" value="1"/>
</dbReference>
<comment type="similarity">
    <text evidence="1">Belongs to the membrane fusion protein (MFP) (TC 8.A.1) family.</text>
</comment>
<dbReference type="Proteomes" id="UP000178379">
    <property type="component" value="Unassembled WGS sequence"/>
</dbReference>